<accession>A0ABP6NS10</accession>
<feature type="chain" id="PRO_5046460316" evidence="2">
    <location>
        <begin position="40"/>
        <end position="456"/>
    </location>
</feature>
<name>A0ABP6NS10_9ACTN</name>
<reference evidence="4" key="1">
    <citation type="journal article" date="2019" name="Int. J. Syst. Evol. Microbiol.">
        <title>The Global Catalogue of Microorganisms (GCM) 10K type strain sequencing project: providing services to taxonomists for standard genome sequencing and annotation.</title>
        <authorList>
            <consortium name="The Broad Institute Genomics Platform"/>
            <consortium name="The Broad Institute Genome Sequencing Center for Infectious Disease"/>
            <person name="Wu L."/>
            <person name="Ma J."/>
        </authorList>
    </citation>
    <scope>NUCLEOTIDE SEQUENCE [LARGE SCALE GENOMIC DNA]</scope>
    <source>
        <strain evidence="4">JCM 11574</strain>
    </source>
</reference>
<evidence type="ECO:0000313" key="3">
    <source>
        <dbReference type="EMBL" id="GAA3156995.1"/>
    </source>
</evidence>
<gene>
    <name evidence="3" type="ORF">GCM10010521_51260</name>
</gene>
<organism evidence="3 4">
    <name type="scientific">Streptomyces rameus</name>
    <dbReference type="NCBI Taxonomy" id="68261"/>
    <lineage>
        <taxon>Bacteria</taxon>
        <taxon>Bacillati</taxon>
        <taxon>Actinomycetota</taxon>
        <taxon>Actinomycetes</taxon>
        <taxon>Kitasatosporales</taxon>
        <taxon>Streptomycetaceae</taxon>
        <taxon>Streptomyces</taxon>
    </lineage>
</organism>
<keyword evidence="2" id="KW-0732">Signal</keyword>
<dbReference type="EMBL" id="BAAAVM010000088">
    <property type="protein sequence ID" value="GAA3156995.1"/>
    <property type="molecule type" value="Genomic_DNA"/>
</dbReference>
<feature type="compositionally biased region" description="Basic and acidic residues" evidence="1">
    <location>
        <begin position="444"/>
        <end position="456"/>
    </location>
</feature>
<evidence type="ECO:0000313" key="4">
    <source>
        <dbReference type="Proteomes" id="UP001500893"/>
    </source>
</evidence>
<keyword evidence="4" id="KW-1185">Reference proteome</keyword>
<feature type="signal peptide" evidence="2">
    <location>
        <begin position="1"/>
        <end position="39"/>
    </location>
</feature>
<proteinExistence type="predicted"/>
<feature type="region of interest" description="Disordered" evidence="1">
    <location>
        <begin position="436"/>
        <end position="456"/>
    </location>
</feature>
<evidence type="ECO:0000256" key="2">
    <source>
        <dbReference type="SAM" id="SignalP"/>
    </source>
</evidence>
<protein>
    <submittedName>
        <fullName evidence="3">Uncharacterized protein</fullName>
    </submittedName>
</protein>
<dbReference type="Proteomes" id="UP001500893">
    <property type="component" value="Unassembled WGS sequence"/>
</dbReference>
<evidence type="ECO:0000256" key="1">
    <source>
        <dbReference type="SAM" id="MobiDB-lite"/>
    </source>
</evidence>
<feature type="region of interest" description="Disordered" evidence="1">
    <location>
        <begin position="195"/>
        <end position="234"/>
    </location>
</feature>
<sequence length="456" mass="47377">MRGRGRTAWAGWRVVTARRAVSVLLGLCAAVGLPAVAPAAVGGAWPGPYAFTPGARTVTGTESTAHAALLDPRHTYRSSLPRGGRLYYRLRLAAQDTAYVPVTAVPPTGTAVSATDGIRVSLRDADGTSCSYASARFGAGLSPRPVTALGQRETGKALCQGGGTYYVLVERLDAGGSGAVASAERWGLEIAPATEPGLARAGTTTPPRNWDSATPEPLGGRPRDRSGGTGFAGARPLGPGVWRTALAPGETRFYKVPLDWGRRLYASAELGSAPGHGYVGSALNLSLYNPVRGAVEDASLGYTGAAKPAALPPLPPVEYANRYAVQAAVTSVRFAGEYYLVLHLSTQLSRTFGQGPFEVTLRVRVDGQAHAGPAYAGRAVPEDLFTITGRDRAAVFTGGAGGGGGDRVMRLVAVGGIGSGTALLLFLGGWTVTSRWPGSPSRARARDRDRDRARAR</sequence>
<comment type="caution">
    <text evidence="3">The sequence shown here is derived from an EMBL/GenBank/DDBJ whole genome shotgun (WGS) entry which is preliminary data.</text>
</comment>